<dbReference type="Gene3D" id="3.30.70.270">
    <property type="match status" value="1"/>
</dbReference>
<dbReference type="InterPro" id="IPR029787">
    <property type="entry name" value="Nucleotide_cyclase"/>
</dbReference>
<comment type="caution">
    <text evidence="6">The sequence shown here is derived from an EMBL/GenBank/DDBJ whole genome shotgun (WGS) entry which is preliminary data.</text>
</comment>
<dbReference type="InterPro" id="IPR003018">
    <property type="entry name" value="GAF"/>
</dbReference>
<dbReference type="Gene3D" id="3.30.450.40">
    <property type="match status" value="1"/>
</dbReference>
<dbReference type="SUPFAM" id="SSF55781">
    <property type="entry name" value="GAF domain-like"/>
    <property type="match status" value="1"/>
</dbReference>
<dbReference type="SMART" id="SM00267">
    <property type="entry name" value="GGDEF"/>
    <property type="match status" value="1"/>
</dbReference>
<dbReference type="PROSITE" id="PS50110">
    <property type="entry name" value="RESPONSE_REGULATORY"/>
    <property type="match status" value="1"/>
</dbReference>
<feature type="domain" description="Response regulatory" evidence="4">
    <location>
        <begin position="13"/>
        <end position="129"/>
    </location>
</feature>
<evidence type="ECO:0000256" key="3">
    <source>
        <dbReference type="PROSITE-ProRule" id="PRU00169"/>
    </source>
</evidence>
<organism evidence="6 7">
    <name type="scientific">Laspinema palackyanum D2a</name>
    <dbReference type="NCBI Taxonomy" id="2953684"/>
    <lineage>
        <taxon>Bacteria</taxon>
        <taxon>Bacillati</taxon>
        <taxon>Cyanobacteriota</taxon>
        <taxon>Cyanophyceae</taxon>
        <taxon>Oscillatoriophycideae</taxon>
        <taxon>Oscillatoriales</taxon>
        <taxon>Laspinemataceae</taxon>
        <taxon>Laspinema</taxon>
        <taxon>Laspinema palackyanum</taxon>
    </lineage>
</organism>
<dbReference type="PROSITE" id="PS50887">
    <property type="entry name" value="GGDEF"/>
    <property type="match status" value="1"/>
</dbReference>
<dbReference type="SMART" id="SM00065">
    <property type="entry name" value="GAF"/>
    <property type="match status" value="1"/>
</dbReference>
<reference evidence="6 7" key="1">
    <citation type="journal article" date="2022" name="Front. Microbiol.">
        <title>High genomic differentiation and limited gene flow indicate recent cryptic speciation within the genus Laspinema (cyanobacteria).</title>
        <authorList>
            <person name="Stanojkovic A."/>
            <person name="Skoupy S."/>
            <person name="Skaloud P."/>
            <person name="Dvorak P."/>
        </authorList>
    </citation>
    <scope>NUCLEOTIDE SEQUENCE [LARGE SCALE GENOMIC DNA]</scope>
    <source>
        <strain evidence="6 7">D2a</strain>
    </source>
</reference>
<feature type="domain" description="GGDEF" evidence="5">
    <location>
        <begin position="363"/>
        <end position="500"/>
    </location>
</feature>
<feature type="modified residue" description="4-aspartylphosphate" evidence="3">
    <location>
        <position position="62"/>
    </location>
</feature>
<dbReference type="Pfam" id="PF00990">
    <property type="entry name" value="GGDEF"/>
    <property type="match status" value="1"/>
</dbReference>
<dbReference type="InterPro" id="IPR029016">
    <property type="entry name" value="GAF-like_dom_sf"/>
</dbReference>
<accession>A0ABT2MUS6</accession>
<evidence type="ECO:0000259" key="5">
    <source>
        <dbReference type="PROSITE" id="PS50887"/>
    </source>
</evidence>
<dbReference type="SUPFAM" id="SSF55073">
    <property type="entry name" value="Nucleotide cyclase"/>
    <property type="match status" value="1"/>
</dbReference>
<dbReference type="EMBL" id="JAMXFF010000032">
    <property type="protein sequence ID" value="MCT7968500.1"/>
    <property type="molecule type" value="Genomic_DNA"/>
</dbReference>
<evidence type="ECO:0000313" key="6">
    <source>
        <dbReference type="EMBL" id="MCT7968500.1"/>
    </source>
</evidence>
<dbReference type="PANTHER" id="PTHR45138:SF9">
    <property type="entry name" value="DIGUANYLATE CYCLASE DGCM-RELATED"/>
    <property type="match status" value="1"/>
</dbReference>
<dbReference type="NCBIfam" id="TIGR00254">
    <property type="entry name" value="GGDEF"/>
    <property type="match status" value="1"/>
</dbReference>
<protein>
    <submittedName>
        <fullName evidence="6">Diguanylate cyclase</fullName>
        <ecNumber evidence="6">2.7.7.65</ecNumber>
    </submittedName>
</protein>
<evidence type="ECO:0000259" key="4">
    <source>
        <dbReference type="PROSITE" id="PS50110"/>
    </source>
</evidence>
<dbReference type="RefSeq" id="WP_368008011.1">
    <property type="nucleotide sequence ID" value="NZ_JAMXFF010000032.1"/>
</dbReference>
<dbReference type="GO" id="GO:0052621">
    <property type="term" value="F:diguanylate cyclase activity"/>
    <property type="evidence" value="ECO:0007669"/>
    <property type="project" value="UniProtKB-EC"/>
</dbReference>
<dbReference type="InterPro" id="IPR001789">
    <property type="entry name" value="Sig_transdc_resp-reg_receiver"/>
</dbReference>
<name>A0ABT2MUS6_9CYAN</name>
<dbReference type="SMART" id="SM00448">
    <property type="entry name" value="REC"/>
    <property type="match status" value="1"/>
</dbReference>
<sequence>MMNQRSASNPKANVLVVDDTPVNLLLLNQILCRHNYKIRVAPNGKMALKSVFANPPDLILLDIKMPDMDGYEVCRQLKLNPETEEIPIIFISALDGAIDKVTAFNLGGVDYITKPFEPVEVLARIEHQLQLRELMVELKSQNAQLQLLLTTTQSINEALDIDSALAIILEKVCLTLGWDFGEAWMPDDSATKLVYGQAWYGNDAKLAEFHDYSKNQDVFHCRGFAARIWEEQDLKWIADASQEESEMFSRADIAATAGLKGMLGIPILLRDSTTGDNSEVLAVLVFFQKNEMQPDRRSLELLKAVASQLGSMIQRKKTEAALKKANLELERLANLDSLTQVANRRRFDDYLELEWNHAQREKHPLSLILFDLDYFKAYNDYYGHQAGDRCLQQVARSAGSAVARKTDLLARYGGEEFVMILPNTPGSGALTVAETIRDRLKQLQIPHLDSRVSPWVTVSLGIATTIPTAQEQPESLIAAADAALYEAKSQGRDRAILKPLPPNP</sequence>
<keyword evidence="1 6" id="KW-0808">Transferase</keyword>
<dbReference type="CDD" id="cd19920">
    <property type="entry name" value="REC_PA4781-like"/>
    <property type="match status" value="1"/>
</dbReference>
<dbReference type="EC" id="2.7.7.65" evidence="6"/>
<dbReference type="InterPro" id="IPR011006">
    <property type="entry name" value="CheY-like_superfamily"/>
</dbReference>
<dbReference type="InterPro" id="IPR000160">
    <property type="entry name" value="GGDEF_dom"/>
</dbReference>
<proteinExistence type="predicted"/>
<dbReference type="CDD" id="cd01949">
    <property type="entry name" value="GGDEF"/>
    <property type="match status" value="1"/>
</dbReference>
<keyword evidence="7" id="KW-1185">Reference proteome</keyword>
<dbReference type="Pfam" id="PF00072">
    <property type="entry name" value="Response_reg"/>
    <property type="match status" value="1"/>
</dbReference>
<dbReference type="Gene3D" id="3.40.50.2300">
    <property type="match status" value="1"/>
</dbReference>
<dbReference type="InterPro" id="IPR050469">
    <property type="entry name" value="Diguanylate_Cyclase"/>
</dbReference>
<evidence type="ECO:0000256" key="2">
    <source>
        <dbReference type="ARBA" id="ARBA00022777"/>
    </source>
</evidence>
<evidence type="ECO:0000256" key="1">
    <source>
        <dbReference type="ARBA" id="ARBA00022679"/>
    </source>
</evidence>
<keyword evidence="6" id="KW-0548">Nucleotidyltransferase</keyword>
<gene>
    <name evidence="6" type="ORF">NG799_19515</name>
</gene>
<keyword evidence="2" id="KW-0418">Kinase</keyword>
<dbReference type="SUPFAM" id="SSF52172">
    <property type="entry name" value="CheY-like"/>
    <property type="match status" value="1"/>
</dbReference>
<dbReference type="Pfam" id="PF13185">
    <property type="entry name" value="GAF_2"/>
    <property type="match status" value="1"/>
</dbReference>
<dbReference type="Proteomes" id="UP001525890">
    <property type="component" value="Unassembled WGS sequence"/>
</dbReference>
<dbReference type="PANTHER" id="PTHR45138">
    <property type="entry name" value="REGULATORY COMPONENTS OF SENSORY TRANSDUCTION SYSTEM"/>
    <property type="match status" value="1"/>
</dbReference>
<evidence type="ECO:0000313" key="7">
    <source>
        <dbReference type="Proteomes" id="UP001525890"/>
    </source>
</evidence>
<dbReference type="InterPro" id="IPR043128">
    <property type="entry name" value="Rev_trsase/Diguanyl_cyclase"/>
</dbReference>
<keyword evidence="3" id="KW-0597">Phosphoprotein</keyword>